<dbReference type="CDD" id="cd07822">
    <property type="entry name" value="SRPBCC_4"/>
    <property type="match status" value="1"/>
</dbReference>
<dbReference type="SUPFAM" id="SSF55961">
    <property type="entry name" value="Bet v1-like"/>
    <property type="match status" value="1"/>
</dbReference>
<dbReference type="Proteomes" id="UP000284842">
    <property type="component" value="Unassembled WGS sequence"/>
</dbReference>
<dbReference type="AlphaFoldDB" id="A0A409W5L6"/>
<proteinExistence type="predicted"/>
<dbReference type="OrthoDB" id="509124at2759"/>
<dbReference type="Gene3D" id="3.30.530.20">
    <property type="match status" value="1"/>
</dbReference>
<comment type="caution">
    <text evidence="1">The sequence shown here is derived from an EMBL/GenBank/DDBJ whole genome shotgun (WGS) entry which is preliminary data.</text>
</comment>
<sequence>MSGHSVERQPPLIESGVFAVSGSSLIDAPKEKIWDIMMNFPEYGQWNTFVRKITLSPPYPEPYTVSSPPTKPVLDAHLSIIVRMPPGLSNPTFFTKGTAFVRICALDEANFRVAWETPSFPKWLLHAERWQWLEEVEIEVPVEGEGASATRKKKMVRYRNQEVFNGFAAYFVKLFVGSKLKEGFQAAADTLKTRAENK</sequence>
<dbReference type="EMBL" id="NHTK01005795">
    <property type="protein sequence ID" value="PPQ73804.1"/>
    <property type="molecule type" value="Genomic_DNA"/>
</dbReference>
<gene>
    <name evidence="1" type="ORF">CVT24_007256</name>
</gene>
<protein>
    <recommendedName>
        <fullName evidence="3">Coenzyme Q-binding protein COQ10 START domain-containing protein</fullName>
    </recommendedName>
</protein>
<evidence type="ECO:0000313" key="1">
    <source>
        <dbReference type="EMBL" id="PPQ73804.1"/>
    </source>
</evidence>
<dbReference type="InParanoid" id="A0A409W5L6"/>
<reference evidence="1 2" key="1">
    <citation type="journal article" date="2018" name="Evol. Lett.">
        <title>Horizontal gene cluster transfer increased hallucinogenic mushroom diversity.</title>
        <authorList>
            <person name="Reynolds H.T."/>
            <person name="Vijayakumar V."/>
            <person name="Gluck-Thaler E."/>
            <person name="Korotkin H.B."/>
            <person name="Matheny P.B."/>
            <person name="Slot J.C."/>
        </authorList>
    </citation>
    <scope>NUCLEOTIDE SEQUENCE [LARGE SCALE GENOMIC DNA]</scope>
    <source>
        <strain evidence="1 2">2629</strain>
    </source>
</reference>
<organism evidence="1 2">
    <name type="scientific">Panaeolus cyanescens</name>
    <dbReference type="NCBI Taxonomy" id="181874"/>
    <lineage>
        <taxon>Eukaryota</taxon>
        <taxon>Fungi</taxon>
        <taxon>Dikarya</taxon>
        <taxon>Basidiomycota</taxon>
        <taxon>Agaricomycotina</taxon>
        <taxon>Agaricomycetes</taxon>
        <taxon>Agaricomycetidae</taxon>
        <taxon>Agaricales</taxon>
        <taxon>Agaricineae</taxon>
        <taxon>Galeropsidaceae</taxon>
        <taxon>Panaeolus</taxon>
    </lineage>
</organism>
<evidence type="ECO:0008006" key="3">
    <source>
        <dbReference type="Google" id="ProtNLM"/>
    </source>
</evidence>
<keyword evidence="2" id="KW-1185">Reference proteome</keyword>
<dbReference type="InterPro" id="IPR023393">
    <property type="entry name" value="START-like_dom_sf"/>
</dbReference>
<evidence type="ECO:0000313" key="2">
    <source>
        <dbReference type="Proteomes" id="UP000284842"/>
    </source>
</evidence>
<name>A0A409W5L6_9AGAR</name>
<accession>A0A409W5L6</accession>